<dbReference type="STRING" id="78410.A0A0P7BNT5"/>
<feature type="chain" id="PRO_5006136023" description="Glycoside hydrolase 131 catalytic N-terminal domain-containing protein" evidence="2">
    <location>
        <begin position="17"/>
        <end position="383"/>
    </location>
</feature>
<dbReference type="Proteomes" id="UP000050424">
    <property type="component" value="Unassembled WGS sequence"/>
</dbReference>
<evidence type="ECO:0000313" key="5">
    <source>
        <dbReference type="Proteomes" id="UP000050424"/>
    </source>
</evidence>
<dbReference type="Pfam" id="PF18271">
    <property type="entry name" value="GH131_N"/>
    <property type="match status" value="1"/>
</dbReference>
<reference evidence="4 5" key="1">
    <citation type="submission" date="2015-09" db="EMBL/GenBank/DDBJ databases">
        <title>Draft genome of a European isolate of the apple canker pathogen Neonectria ditissima.</title>
        <authorList>
            <person name="Gomez-Cortecero A."/>
            <person name="Harrison R.J."/>
            <person name="Armitage A.D."/>
        </authorList>
    </citation>
    <scope>NUCLEOTIDE SEQUENCE [LARGE SCALE GENOMIC DNA]</scope>
    <source>
        <strain evidence="4 5">R09/05</strain>
    </source>
</reference>
<dbReference type="InterPro" id="IPR041524">
    <property type="entry name" value="GH131_N"/>
</dbReference>
<protein>
    <recommendedName>
        <fullName evidence="3">Glycoside hydrolase 131 catalytic N-terminal domain-containing protein</fullName>
    </recommendedName>
</protein>
<feature type="domain" description="Glycoside hydrolase 131 catalytic N-terminal" evidence="3">
    <location>
        <begin position="18"/>
        <end position="245"/>
    </location>
</feature>
<dbReference type="AlphaFoldDB" id="A0A0P7BNT5"/>
<gene>
    <name evidence="4" type="ORF">AK830_g4089</name>
</gene>
<keyword evidence="2" id="KW-0732">Signal</keyword>
<name>A0A0P7BNT5_9HYPO</name>
<accession>A0A0P7BNT5</accession>
<dbReference type="Gene3D" id="2.60.120.1160">
    <property type="match status" value="1"/>
</dbReference>
<feature type="compositionally biased region" description="Low complexity" evidence="1">
    <location>
        <begin position="337"/>
        <end position="367"/>
    </location>
</feature>
<comment type="caution">
    <text evidence="4">The sequence shown here is derived from an EMBL/GenBank/DDBJ whole genome shotgun (WGS) entry which is preliminary data.</text>
</comment>
<organism evidence="4 5">
    <name type="scientific">Neonectria ditissima</name>
    <dbReference type="NCBI Taxonomy" id="78410"/>
    <lineage>
        <taxon>Eukaryota</taxon>
        <taxon>Fungi</taxon>
        <taxon>Dikarya</taxon>
        <taxon>Ascomycota</taxon>
        <taxon>Pezizomycotina</taxon>
        <taxon>Sordariomycetes</taxon>
        <taxon>Hypocreomycetidae</taxon>
        <taxon>Hypocreales</taxon>
        <taxon>Nectriaceae</taxon>
        <taxon>Neonectria</taxon>
    </lineage>
</organism>
<feature type="region of interest" description="Disordered" evidence="1">
    <location>
        <begin position="250"/>
        <end position="272"/>
    </location>
</feature>
<evidence type="ECO:0000256" key="1">
    <source>
        <dbReference type="SAM" id="MobiDB-lite"/>
    </source>
</evidence>
<evidence type="ECO:0000259" key="3">
    <source>
        <dbReference type="Pfam" id="PF18271"/>
    </source>
</evidence>
<evidence type="ECO:0000256" key="2">
    <source>
        <dbReference type="SAM" id="SignalP"/>
    </source>
</evidence>
<sequence>MKTFAAFASLAGLAAAEILWDGRFNDLESSADLADWSWSNQVGPYQYYIHGDGEVTEYVNLAADFANPADAGSSQGAKISLTDTAYWNGQTMRRTELIPQTSAAIAAGKVYYHFSIKRADENAPSLTREHQIAFFESHFTELKSGLSGTEDNLQWFVGGTSKWEAEWAAGVWHNIAYEIDFDASTVGLWHSTGADALTQVVKPVTASTSSNGADWHVGVLELANGDADETEDFYFSGVYIEDGELTTAISSSKSSGNTGSSASASAISSGTPTTAVAKTSTKAVATPTLAGSSTTLVSKAASSAQATSAAAKSSTAKTTPAAVQTSAAAKTSVALTTSVAVPTSTPVESAAIKTSSTSAAAATATQKSRCKRSRHKRHVVRSQ</sequence>
<dbReference type="OrthoDB" id="120072at2759"/>
<dbReference type="PANTHER" id="PTHR34612:SF6">
    <property type="entry name" value="GLYCOSIDE HYDROLASE 131 CATALYTIC N-TERMINAL DOMAIN-CONTAINING PROTEIN"/>
    <property type="match status" value="1"/>
</dbReference>
<evidence type="ECO:0000313" key="4">
    <source>
        <dbReference type="EMBL" id="KPM42463.1"/>
    </source>
</evidence>
<feature type="compositionally biased region" description="Basic residues" evidence="1">
    <location>
        <begin position="368"/>
        <end position="383"/>
    </location>
</feature>
<dbReference type="EMBL" id="LKCW01000048">
    <property type="protein sequence ID" value="KPM42463.1"/>
    <property type="molecule type" value="Genomic_DNA"/>
</dbReference>
<feature type="signal peptide" evidence="2">
    <location>
        <begin position="1"/>
        <end position="16"/>
    </location>
</feature>
<feature type="region of interest" description="Disordered" evidence="1">
    <location>
        <begin position="337"/>
        <end position="383"/>
    </location>
</feature>
<proteinExistence type="predicted"/>
<keyword evidence="5" id="KW-1185">Reference proteome</keyword>
<dbReference type="PANTHER" id="PTHR34612">
    <property type="entry name" value="GH131_N DOMAIN-CONTAINING PROTEIN"/>
    <property type="match status" value="1"/>
</dbReference>